<protein>
    <submittedName>
        <fullName evidence="2">4948_t:CDS:1</fullName>
    </submittedName>
</protein>
<evidence type="ECO:0000313" key="3">
    <source>
        <dbReference type="Proteomes" id="UP000789396"/>
    </source>
</evidence>
<evidence type="ECO:0000256" key="1">
    <source>
        <dbReference type="SAM" id="Coils"/>
    </source>
</evidence>
<reference evidence="2" key="1">
    <citation type="submission" date="2021-06" db="EMBL/GenBank/DDBJ databases">
        <authorList>
            <person name="Kallberg Y."/>
            <person name="Tangrot J."/>
            <person name="Rosling A."/>
        </authorList>
    </citation>
    <scope>NUCLEOTIDE SEQUENCE</scope>
    <source>
        <strain evidence="2">IN212</strain>
    </source>
</reference>
<feature type="non-terminal residue" evidence="2">
    <location>
        <position position="1"/>
    </location>
</feature>
<organism evidence="2 3">
    <name type="scientific">Racocetra fulgida</name>
    <dbReference type="NCBI Taxonomy" id="60492"/>
    <lineage>
        <taxon>Eukaryota</taxon>
        <taxon>Fungi</taxon>
        <taxon>Fungi incertae sedis</taxon>
        <taxon>Mucoromycota</taxon>
        <taxon>Glomeromycotina</taxon>
        <taxon>Glomeromycetes</taxon>
        <taxon>Diversisporales</taxon>
        <taxon>Gigasporaceae</taxon>
        <taxon>Racocetra</taxon>
    </lineage>
</organism>
<sequence length="67" mass="8202">EEKLKLDKKDKRIKFLEKKIEKLENERYEKLETENYELKQENEELMKKLLTKGRNKNSNFSSNIILT</sequence>
<keyword evidence="3" id="KW-1185">Reference proteome</keyword>
<dbReference type="AlphaFoldDB" id="A0A9N9KCD3"/>
<comment type="caution">
    <text evidence="2">The sequence shown here is derived from an EMBL/GenBank/DDBJ whole genome shotgun (WGS) entry which is preliminary data.</text>
</comment>
<proteinExistence type="predicted"/>
<keyword evidence="1" id="KW-0175">Coiled coil</keyword>
<accession>A0A9N9KCD3</accession>
<dbReference type="Proteomes" id="UP000789396">
    <property type="component" value="Unassembled WGS sequence"/>
</dbReference>
<dbReference type="EMBL" id="CAJVPZ010102971">
    <property type="protein sequence ID" value="CAG8822944.1"/>
    <property type="molecule type" value="Genomic_DNA"/>
</dbReference>
<name>A0A9N9KCD3_9GLOM</name>
<evidence type="ECO:0000313" key="2">
    <source>
        <dbReference type="EMBL" id="CAG8822944.1"/>
    </source>
</evidence>
<gene>
    <name evidence="2" type="ORF">RFULGI_LOCUS19802</name>
</gene>
<feature type="coiled-coil region" evidence="1">
    <location>
        <begin position="6"/>
        <end position="48"/>
    </location>
</feature>